<feature type="compositionally biased region" description="Basic and acidic residues" evidence="1">
    <location>
        <begin position="17"/>
        <end position="59"/>
    </location>
</feature>
<dbReference type="InParanoid" id="A0A1S3HRC6"/>
<sequence length="188" mass="21217">MDGKVRGELVDRVLVQRKVEKQKEKQRKKEEKEMEKERKKEEKERKEEEKKKAKMEKKGKTYVPKPKKEKKEKKRKPVKILDINTKFPEPDGETAEPSDLLPVAELNPSLSSESVLSKGAIAAALSGSGLGATASTEVNYGDVEVWDDWNEQKLQELIMEDLVLQQVLASGGKGKGKGKSSKRKAEEE</sequence>
<organism evidence="2 3">
    <name type="scientific">Lingula anatina</name>
    <name type="common">Brachiopod</name>
    <name type="synonym">Lingula unguis</name>
    <dbReference type="NCBI Taxonomy" id="7574"/>
    <lineage>
        <taxon>Eukaryota</taxon>
        <taxon>Metazoa</taxon>
        <taxon>Spiralia</taxon>
        <taxon>Lophotrochozoa</taxon>
        <taxon>Brachiopoda</taxon>
        <taxon>Linguliformea</taxon>
        <taxon>Lingulata</taxon>
        <taxon>Lingulida</taxon>
        <taxon>Linguloidea</taxon>
        <taxon>Lingulidae</taxon>
        <taxon>Lingula</taxon>
    </lineage>
</organism>
<proteinExistence type="predicted"/>
<evidence type="ECO:0000313" key="3">
    <source>
        <dbReference type="RefSeq" id="XP_013388587.1"/>
    </source>
</evidence>
<keyword evidence="2" id="KW-1185">Reference proteome</keyword>
<evidence type="ECO:0000256" key="1">
    <source>
        <dbReference type="SAM" id="MobiDB-lite"/>
    </source>
</evidence>
<gene>
    <name evidence="3" type="primary">LOC106157467</name>
</gene>
<accession>A0A1S3HRC6</accession>
<feature type="compositionally biased region" description="Basic residues" evidence="1">
    <location>
        <begin position="65"/>
        <end position="78"/>
    </location>
</feature>
<evidence type="ECO:0000313" key="2">
    <source>
        <dbReference type="Proteomes" id="UP000085678"/>
    </source>
</evidence>
<feature type="region of interest" description="Disordered" evidence="1">
    <location>
        <begin position="169"/>
        <end position="188"/>
    </location>
</feature>
<dbReference type="Proteomes" id="UP000085678">
    <property type="component" value="Unplaced"/>
</dbReference>
<feature type="compositionally biased region" description="Basic and acidic residues" evidence="1">
    <location>
        <begin position="1"/>
        <end position="11"/>
    </location>
</feature>
<dbReference type="AlphaFoldDB" id="A0A1S3HRC6"/>
<feature type="region of interest" description="Disordered" evidence="1">
    <location>
        <begin position="1"/>
        <end position="99"/>
    </location>
</feature>
<dbReference type="GeneID" id="106157467"/>
<reference evidence="3" key="1">
    <citation type="submission" date="2025-08" db="UniProtKB">
        <authorList>
            <consortium name="RefSeq"/>
        </authorList>
    </citation>
    <scope>IDENTIFICATION</scope>
    <source>
        <tissue evidence="3">Gonads</tissue>
    </source>
</reference>
<name>A0A1S3HRC6_LINAN</name>
<protein>
    <submittedName>
        <fullName evidence="3">UPF0329 protein ECU05_1680/ECU11_0050-like</fullName>
    </submittedName>
</protein>
<dbReference type="KEGG" id="lak:106157467"/>
<dbReference type="RefSeq" id="XP_013388587.1">
    <property type="nucleotide sequence ID" value="XM_013533133.1"/>
</dbReference>